<comment type="caution">
    <text evidence="3">The sequence shown here is derived from an EMBL/GenBank/DDBJ whole genome shotgun (WGS) entry which is preliminary data.</text>
</comment>
<proteinExistence type="inferred from homology"/>
<dbReference type="SMART" id="SM00228">
    <property type="entry name" value="PDZ"/>
    <property type="match status" value="1"/>
</dbReference>
<accession>A0A934VEF6</accession>
<name>A0A934VEF6_9BACT</name>
<evidence type="ECO:0000259" key="2">
    <source>
        <dbReference type="PROSITE" id="PS50106"/>
    </source>
</evidence>
<sequence>MAAAKGQRGLPVTFGKVEARGFIVAGNGQAVSVGVAGVDLKSGRLGQGGIEPAAYDSVSRVVIFPAPDGEALSLADAVVAGQKLRKDGQEFFVEAWVEQVRGRYLPFSLLRVGHPGAAPVSGSPLLNAKGQVAAVVYEPAGPGKLYAIPVDVVRRGLVAARDGVMSRAWMGVVLDPRLQIPQVVRVVEGSPAAAAGLRKGDILTELDGRRLADYGDAVNALFLLHVGKEATVKVRRGGKIVSARVTPQQSKGS</sequence>
<gene>
    <name evidence="3" type="ORF">JIN81_03095</name>
</gene>
<dbReference type="GO" id="GO:0006508">
    <property type="term" value="P:proteolysis"/>
    <property type="evidence" value="ECO:0007669"/>
    <property type="project" value="TreeGrafter"/>
</dbReference>
<dbReference type="PANTHER" id="PTHR22939:SF129">
    <property type="entry name" value="SERINE PROTEASE HTRA2, MITOCHONDRIAL"/>
    <property type="match status" value="1"/>
</dbReference>
<evidence type="ECO:0000256" key="1">
    <source>
        <dbReference type="ARBA" id="ARBA00010541"/>
    </source>
</evidence>
<dbReference type="EMBL" id="JAENII010000002">
    <property type="protein sequence ID" value="MBK1825991.1"/>
    <property type="molecule type" value="Genomic_DNA"/>
</dbReference>
<organism evidence="3 4">
    <name type="scientific">Haloferula rosea</name>
    <dbReference type="NCBI Taxonomy" id="490093"/>
    <lineage>
        <taxon>Bacteria</taxon>
        <taxon>Pseudomonadati</taxon>
        <taxon>Verrucomicrobiota</taxon>
        <taxon>Verrucomicrobiia</taxon>
        <taxon>Verrucomicrobiales</taxon>
        <taxon>Verrucomicrobiaceae</taxon>
        <taxon>Haloferula</taxon>
    </lineage>
</organism>
<dbReference type="Gene3D" id="2.30.42.10">
    <property type="match status" value="1"/>
</dbReference>
<dbReference type="GO" id="GO:0004252">
    <property type="term" value="F:serine-type endopeptidase activity"/>
    <property type="evidence" value="ECO:0007669"/>
    <property type="project" value="TreeGrafter"/>
</dbReference>
<dbReference type="InterPro" id="IPR036034">
    <property type="entry name" value="PDZ_sf"/>
</dbReference>
<dbReference type="SUPFAM" id="SSF50156">
    <property type="entry name" value="PDZ domain-like"/>
    <property type="match status" value="1"/>
</dbReference>
<dbReference type="Proteomes" id="UP000658278">
    <property type="component" value="Unassembled WGS sequence"/>
</dbReference>
<evidence type="ECO:0000313" key="3">
    <source>
        <dbReference type="EMBL" id="MBK1825991.1"/>
    </source>
</evidence>
<dbReference type="Pfam" id="PF13180">
    <property type="entry name" value="PDZ_2"/>
    <property type="match status" value="1"/>
</dbReference>
<dbReference type="InterPro" id="IPR001478">
    <property type="entry name" value="PDZ"/>
</dbReference>
<evidence type="ECO:0000313" key="4">
    <source>
        <dbReference type="Proteomes" id="UP000658278"/>
    </source>
</evidence>
<keyword evidence="4" id="KW-1185">Reference proteome</keyword>
<dbReference type="PANTHER" id="PTHR22939">
    <property type="entry name" value="SERINE PROTEASE FAMILY S1C HTRA-RELATED"/>
    <property type="match status" value="1"/>
</dbReference>
<feature type="domain" description="PDZ" evidence="2">
    <location>
        <begin position="157"/>
        <end position="238"/>
    </location>
</feature>
<dbReference type="RefSeq" id="WP_200276227.1">
    <property type="nucleotide sequence ID" value="NZ_JAENII010000002.1"/>
</dbReference>
<comment type="similarity">
    <text evidence="1">Belongs to the peptidase S1C family.</text>
</comment>
<reference evidence="3" key="1">
    <citation type="submission" date="2021-01" db="EMBL/GenBank/DDBJ databases">
        <title>Modified the classification status of verrucomicrobia.</title>
        <authorList>
            <person name="Feng X."/>
        </authorList>
    </citation>
    <scope>NUCLEOTIDE SEQUENCE</scope>
    <source>
        <strain evidence="3">KCTC 22201</strain>
    </source>
</reference>
<dbReference type="AlphaFoldDB" id="A0A934VEF6"/>
<dbReference type="PROSITE" id="PS50106">
    <property type="entry name" value="PDZ"/>
    <property type="match status" value="1"/>
</dbReference>
<protein>
    <submittedName>
        <fullName evidence="3">PDZ domain-containing protein</fullName>
    </submittedName>
</protein>